<evidence type="ECO:0000313" key="5">
    <source>
        <dbReference type="EMBL" id="ACZ42595.1"/>
    </source>
</evidence>
<reference evidence="6" key="1">
    <citation type="journal article" date="2010" name="Stand. Genomic Sci.">
        <title>Complete genome sequence of 'Thermobaculum terrenum' type strain (YNP1).</title>
        <authorList>
            <person name="Kiss H."/>
            <person name="Cleland D."/>
            <person name="Lapidus A."/>
            <person name="Lucas S."/>
            <person name="Glavina Del Rio T."/>
            <person name="Nolan M."/>
            <person name="Tice H."/>
            <person name="Han C."/>
            <person name="Goodwin L."/>
            <person name="Pitluck S."/>
            <person name="Liolios K."/>
            <person name="Ivanova N."/>
            <person name="Mavromatis K."/>
            <person name="Ovchinnikova G."/>
            <person name="Pati A."/>
            <person name="Chen A."/>
            <person name="Palaniappan K."/>
            <person name="Land M."/>
            <person name="Hauser L."/>
            <person name="Chang Y."/>
            <person name="Jeffries C."/>
            <person name="Lu M."/>
            <person name="Brettin T."/>
            <person name="Detter J."/>
            <person name="Goker M."/>
            <person name="Tindall B."/>
            <person name="Beck B."/>
            <person name="McDermott T."/>
            <person name="Woyke T."/>
            <person name="Bristow J."/>
            <person name="Eisen J."/>
            <person name="Markowitz V."/>
            <person name="Hugenholtz P."/>
            <person name="Kyrpides N."/>
            <person name="Klenk H."/>
            <person name="Cheng J."/>
        </authorList>
    </citation>
    <scope>NUCLEOTIDE SEQUENCE [LARGE SCALE GENOMIC DNA]</scope>
    <source>
        <strain evidence="6">ATCC BAA-798 / YNP1</strain>
    </source>
</reference>
<dbReference type="eggNOG" id="COG0640">
    <property type="taxonomic scope" value="Bacteria"/>
</dbReference>
<sequence length="141" mass="15968">MNKLQALEQPQDICAEEHSPSSTYKHTLPLSDDLALDLAEVFGVLADSTRLKIITLLIGGESCVCEIAGKLGLKQSTVSHQLRLLRAMRLVKYRKTGRTVYYQLCDDHVVNLIQQTLNHLLESEADDEEEHESSREDRYQS</sequence>
<dbReference type="HOGENOM" id="CLU_097806_7_3_0"/>
<dbReference type="PANTHER" id="PTHR43132:SF6">
    <property type="entry name" value="HTH-TYPE TRANSCRIPTIONAL REPRESSOR CZRA"/>
    <property type="match status" value="1"/>
</dbReference>
<name>D1CCT0_THET1</name>
<dbReference type="PRINTS" id="PR00778">
    <property type="entry name" value="HTHARSR"/>
</dbReference>
<accession>D1CCT0</accession>
<keyword evidence="6" id="KW-1185">Reference proteome</keyword>
<dbReference type="PROSITE" id="PS50987">
    <property type="entry name" value="HTH_ARSR_2"/>
    <property type="match status" value="1"/>
</dbReference>
<dbReference type="STRING" id="525904.Tter_1689"/>
<dbReference type="AlphaFoldDB" id="D1CCT0"/>
<dbReference type="SMART" id="SM00418">
    <property type="entry name" value="HTH_ARSR"/>
    <property type="match status" value="1"/>
</dbReference>
<evidence type="ECO:0000313" key="6">
    <source>
        <dbReference type="Proteomes" id="UP000000323"/>
    </source>
</evidence>
<dbReference type="InterPro" id="IPR011991">
    <property type="entry name" value="ArsR-like_HTH"/>
</dbReference>
<evidence type="ECO:0000259" key="4">
    <source>
        <dbReference type="PROSITE" id="PS50987"/>
    </source>
</evidence>
<dbReference type="InterPro" id="IPR036390">
    <property type="entry name" value="WH_DNA-bd_sf"/>
</dbReference>
<protein>
    <submittedName>
        <fullName evidence="5">Transcriptional regulator, ArsR family</fullName>
    </submittedName>
</protein>
<feature type="domain" description="HTH arsR-type" evidence="4">
    <location>
        <begin position="30"/>
        <end position="124"/>
    </location>
</feature>
<dbReference type="RefSeq" id="WP_012875629.1">
    <property type="nucleotide sequence ID" value="NC_013525.1"/>
</dbReference>
<keyword evidence="1" id="KW-0805">Transcription regulation</keyword>
<dbReference type="Proteomes" id="UP000000323">
    <property type="component" value="Chromosome 1"/>
</dbReference>
<dbReference type="InterPro" id="IPR001845">
    <property type="entry name" value="HTH_ArsR_DNA-bd_dom"/>
</dbReference>
<dbReference type="EMBL" id="CP001825">
    <property type="protein sequence ID" value="ACZ42595.1"/>
    <property type="molecule type" value="Genomic_DNA"/>
</dbReference>
<dbReference type="Gene3D" id="1.10.10.10">
    <property type="entry name" value="Winged helix-like DNA-binding domain superfamily/Winged helix DNA-binding domain"/>
    <property type="match status" value="1"/>
</dbReference>
<keyword evidence="2" id="KW-0238">DNA-binding</keyword>
<dbReference type="GO" id="GO:0003700">
    <property type="term" value="F:DNA-binding transcription factor activity"/>
    <property type="evidence" value="ECO:0007669"/>
    <property type="project" value="InterPro"/>
</dbReference>
<gene>
    <name evidence="5" type="ordered locus">Tter_1689</name>
</gene>
<dbReference type="GO" id="GO:0003677">
    <property type="term" value="F:DNA binding"/>
    <property type="evidence" value="ECO:0007669"/>
    <property type="project" value="UniProtKB-KW"/>
</dbReference>
<dbReference type="InterPro" id="IPR036388">
    <property type="entry name" value="WH-like_DNA-bd_sf"/>
</dbReference>
<organism evidence="5 6">
    <name type="scientific">Thermobaculum terrenum (strain ATCC BAA-798 / CCMEE 7001 / YNP1)</name>
    <dbReference type="NCBI Taxonomy" id="525904"/>
    <lineage>
        <taxon>Bacteria</taxon>
        <taxon>Bacillati</taxon>
        <taxon>Chloroflexota</taxon>
        <taxon>Chloroflexia</taxon>
        <taxon>Candidatus Thermobaculales</taxon>
        <taxon>Candidatus Thermobaculaceae</taxon>
        <taxon>Thermobaculum</taxon>
    </lineage>
</organism>
<dbReference type="InterPro" id="IPR051011">
    <property type="entry name" value="Metal_resp_trans_reg"/>
</dbReference>
<dbReference type="NCBIfam" id="NF033788">
    <property type="entry name" value="HTH_metalloreg"/>
    <property type="match status" value="1"/>
</dbReference>
<proteinExistence type="predicted"/>
<evidence type="ECO:0000256" key="2">
    <source>
        <dbReference type="ARBA" id="ARBA00023125"/>
    </source>
</evidence>
<dbReference type="CDD" id="cd00090">
    <property type="entry name" value="HTH_ARSR"/>
    <property type="match status" value="1"/>
</dbReference>
<evidence type="ECO:0000256" key="1">
    <source>
        <dbReference type="ARBA" id="ARBA00023015"/>
    </source>
</evidence>
<dbReference type="PANTHER" id="PTHR43132">
    <property type="entry name" value="ARSENICAL RESISTANCE OPERON REPRESSOR ARSR-RELATED"/>
    <property type="match status" value="1"/>
</dbReference>
<dbReference type="KEGG" id="ttr:Tter_1689"/>
<evidence type="ECO:0000256" key="3">
    <source>
        <dbReference type="ARBA" id="ARBA00023163"/>
    </source>
</evidence>
<keyword evidence="3" id="KW-0804">Transcription</keyword>
<dbReference type="SUPFAM" id="SSF46785">
    <property type="entry name" value="Winged helix' DNA-binding domain"/>
    <property type="match status" value="1"/>
</dbReference>
<dbReference type="Pfam" id="PF01022">
    <property type="entry name" value="HTH_5"/>
    <property type="match status" value="1"/>
</dbReference>